<feature type="transmembrane region" description="Helical" evidence="1">
    <location>
        <begin position="352"/>
        <end position="372"/>
    </location>
</feature>
<dbReference type="PANTHER" id="PTHR23028">
    <property type="entry name" value="ACETYLTRANSFERASE"/>
    <property type="match status" value="1"/>
</dbReference>
<feature type="transmembrane region" description="Helical" evidence="1">
    <location>
        <begin position="169"/>
        <end position="187"/>
    </location>
</feature>
<dbReference type="Pfam" id="PF01757">
    <property type="entry name" value="Acyl_transf_3"/>
    <property type="match status" value="1"/>
</dbReference>
<keyword evidence="3" id="KW-0012">Acyltransferase</keyword>
<feature type="transmembrane region" description="Helical" evidence="1">
    <location>
        <begin position="105"/>
        <end position="125"/>
    </location>
</feature>
<reference evidence="3" key="1">
    <citation type="submission" date="2022-05" db="EMBL/GenBank/DDBJ databases">
        <title>Sphingomonas sp. strain RMG20 Genome sequencing and assembly.</title>
        <authorList>
            <person name="Kim I."/>
        </authorList>
    </citation>
    <scope>NUCLEOTIDE SEQUENCE</scope>
    <source>
        <strain evidence="3">RMG20</strain>
    </source>
</reference>
<sequence>MTIESMPNSPGDGVVDPTAALNMPRSTRFYPALETCRGICALMVAVMHIPWDWSFRSAPLVRHSWLFVDFFFVLSGFVIANAFIERMRDRAAVATFARRRFFRLYPLHIVTTLATLALIGVRYVMEPASTIETMKINADWWWLAASNVFLVHAWGVSGDAVLNTASWSISTEVAAYIAFGLICSLVATPGRRVLAHLALGIASAAVLLLFRHDVGLGGDVTLRVFRCTYSFALGVGIWWLVRKREIGGKGEVSSAVQVMASAVVIAMVIVVGGYGVSTMLIPFAFAAAILALAGGPDSFVSRCLSIGPLLWLGTLSYSVYLTHALVQTVFDVARKRAMGSIDLTTETWIGDALVLVSTFAVLLVSAVTYRWIEAPWRDFGKTQRLSARGDLGVAAAS</sequence>
<name>A0ABY4TSS2_9SPHN</name>
<keyword evidence="4" id="KW-1185">Reference proteome</keyword>
<dbReference type="InterPro" id="IPR050879">
    <property type="entry name" value="Acyltransferase_3"/>
</dbReference>
<keyword evidence="1" id="KW-0812">Transmembrane</keyword>
<dbReference type="PANTHER" id="PTHR23028:SF131">
    <property type="entry name" value="BLR2367 PROTEIN"/>
    <property type="match status" value="1"/>
</dbReference>
<evidence type="ECO:0000313" key="3">
    <source>
        <dbReference type="EMBL" id="URW74457.1"/>
    </source>
</evidence>
<keyword evidence="1" id="KW-1133">Transmembrane helix</keyword>
<keyword evidence="3" id="KW-0808">Transferase</keyword>
<feature type="transmembrane region" description="Helical" evidence="1">
    <location>
        <begin position="222"/>
        <end position="241"/>
    </location>
</feature>
<feature type="transmembrane region" description="Helical" evidence="1">
    <location>
        <begin position="63"/>
        <end position="84"/>
    </location>
</feature>
<dbReference type="GO" id="GO:0016746">
    <property type="term" value="F:acyltransferase activity"/>
    <property type="evidence" value="ECO:0007669"/>
    <property type="project" value="UniProtKB-KW"/>
</dbReference>
<dbReference type="Proteomes" id="UP001055580">
    <property type="component" value="Chromosome"/>
</dbReference>
<feature type="transmembrane region" description="Helical" evidence="1">
    <location>
        <begin position="193"/>
        <end position="210"/>
    </location>
</feature>
<accession>A0ABY4TSS2</accession>
<proteinExistence type="predicted"/>
<dbReference type="InterPro" id="IPR002656">
    <property type="entry name" value="Acyl_transf_3_dom"/>
</dbReference>
<dbReference type="EMBL" id="CP098401">
    <property type="protein sequence ID" value="URW74457.1"/>
    <property type="molecule type" value="Genomic_DNA"/>
</dbReference>
<gene>
    <name evidence="3" type="ORF">M9980_07625</name>
</gene>
<feature type="transmembrane region" description="Helical" evidence="1">
    <location>
        <begin position="261"/>
        <end position="292"/>
    </location>
</feature>
<protein>
    <submittedName>
        <fullName evidence="3">Acyltransferase</fullName>
    </submittedName>
</protein>
<organism evidence="3 4">
    <name type="scientific">Sphingomonas donggukensis</name>
    <dbReference type="NCBI Taxonomy" id="2949093"/>
    <lineage>
        <taxon>Bacteria</taxon>
        <taxon>Pseudomonadati</taxon>
        <taxon>Pseudomonadota</taxon>
        <taxon>Alphaproteobacteria</taxon>
        <taxon>Sphingomonadales</taxon>
        <taxon>Sphingomonadaceae</taxon>
        <taxon>Sphingomonas</taxon>
    </lineage>
</organism>
<dbReference type="RefSeq" id="WP_250748571.1">
    <property type="nucleotide sequence ID" value="NZ_CP098401.1"/>
</dbReference>
<feature type="transmembrane region" description="Helical" evidence="1">
    <location>
        <begin position="29"/>
        <end position="51"/>
    </location>
</feature>
<evidence type="ECO:0000313" key="4">
    <source>
        <dbReference type="Proteomes" id="UP001055580"/>
    </source>
</evidence>
<evidence type="ECO:0000256" key="1">
    <source>
        <dbReference type="SAM" id="Phobius"/>
    </source>
</evidence>
<evidence type="ECO:0000259" key="2">
    <source>
        <dbReference type="Pfam" id="PF01757"/>
    </source>
</evidence>
<feature type="domain" description="Acyltransferase 3" evidence="2">
    <location>
        <begin position="32"/>
        <end position="364"/>
    </location>
</feature>
<keyword evidence="1" id="KW-0472">Membrane</keyword>
<feature type="transmembrane region" description="Helical" evidence="1">
    <location>
        <begin position="299"/>
        <end position="320"/>
    </location>
</feature>